<feature type="domain" description="UspA" evidence="2">
    <location>
        <begin position="1"/>
        <end position="161"/>
    </location>
</feature>
<comment type="similarity">
    <text evidence="1">Belongs to the universal stress protein A family.</text>
</comment>
<gene>
    <name evidence="3" type="primary">teaD_16</name>
    <name evidence="3" type="ORF">SDC9_156887</name>
</gene>
<dbReference type="AlphaFoldDB" id="A0A645F7G9"/>
<dbReference type="CDD" id="cd00293">
    <property type="entry name" value="USP-like"/>
    <property type="match status" value="1"/>
</dbReference>
<dbReference type="SUPFAM" id="SSF52402">
    <property type="entry name" value="Adenine nucleotide alpha hydrolases-like"/>
    <property type="match status" value="1"/>
</dbReference>
<comment type="caution">
    <text evidence="3">The sequence shown here is derived from an EMBL/GenBank/DDBJ whole genome shotgun (WGS) entry which is preliminary data.</text>
</comment>
<dbReference type="PRINTS" id="PR01438">
    <property type="entry name" value="UNVRSLSTRESS"/>
</dbReference>
<organism evidence="3">
    <name type="scientific">bioreactor metagenome</name>
    <dbReference type="NCBI Taxonomy" id="1076179"/>
    <lineage>
        <taxon>unclassified sequences</taxon>
        <taxon>metagenomes</taxon>
        <taxon>ecological metagenomes</taxon>
    </lineage>
</organism>
<dbReference type="Pfam" id="PF00582">
    <property type="entry name" value="Usp"/>
    <property type="match status" value="1"/>
</dbReference>
<sequence length="161" mass="17173">MLNRILVSIDGSPLSFKALDFAMGLGKACGSEIMVLHVAVPFDLSKLHSYEMEKLDDDIYEKIKKKATSKEELTEDEKAKAEAGALEVAKKKATEAGYKTILFKEVIDNEPAKTIVKQASILMADAIVMGTSGLGLMSAALLGSVSGKVVSSAPCPVIIVR</sequence>
<dbReference type="Gene3D" id="3.40.50.620">
    <property type="entry name" value="HUPs"/>
    <property type="match status" value="1"/>
</dbReference>
<reference evidence="3" key="1">
    <citation type="submission" date="2019-08" db="EMBL/GenBank/DDBJ databases">
        <authorList>
            <person name="Kucharzyk K."/>
            <person name="Murdoch R.W."/>
            <person name="Higgins S."/>
            <person name="Loffler F."/>
        </authorList>
    </citation>
    <scope>NUCLEOTIDE SEQUENCE</scope>
</reference>
<accession>A0A645F7G9</accession>
<evidence type="ECO:0000313" key="3">
    <source>
        <dbReference type="EMBL" id="MPN09596.1"/>
    </source>
</evidence>
<evidence type="ECO:0000256" key="1">
    <source>
        <dbReference type="ARBA" id="ARBA00008791"/>
    </source>
</evidence>
<evidence type="ECO:0000259" key="2">
    <source>
        <dbReference type="Pfam" id="PF00582"/>
    </source>
</evidence>
<dbReference type="EMBL" id="VSSQ01055711">
    <property type="protein sequence ID" value="MPN09596.1"/>
    <property type="molecule type" value="Genomic_DNA"/>
</dbReference>
<dbReference type="InterPro" id="IPR014729">
    <property type="entry name" value="Rossmann-like_a/b/a_fold"/>
</dbReference>
<name>A0A645F7G9_9ZZZZ</name>
<dbReference type="InterPro" id="IPR006016">
    <property type="entry name" value="UspA"/>
</dbReference>
<protein>
    <submittedName>
        <fullName evidence="3">TRAP-T-associated universal stress protein TeaD</fullName>
    </submittedName>
</protein>
<proteinExistence type="inferred from homology"/>
<dbReference type="InterPro" id="IPR006015">
    <property type="entry name" value="Universal_stress_UspA"/>
</dbReference>
<dbReference type="PANTHER" id="PTHR46268">
    <property type="entry name" value="STRESS RESPONSE PROTEIN NHAX"/>
    <property type="match status" value="1"/>
</dbReference>
<dbReference type="PANTHER" id="PTHR46268:SF6">
    <property type="entry name" value="UNIVERSAL STRESS PROTEIN UP12"/>
    <property type="match status" value="1"/>
</dbReference>